<keyword evidence="1" id="KW-0732">Signal</keyword>
<dbReference type="EMBL" id="JADLZT010000003">
    <property type="protein sequence ID" value="MBF6023702.1"/>
    <property type="molecule type" value="Genomic_DNA"/>
</dbReference>
<comment type="caution">
    <text evidence="2">The sequence shown here is derived from an EMBL/GenBank/DDBJ whole genome shotgun (WGS) entry which is preliminary data.</text>
</comment>
<proteinExistence type="predicted"/>
<keyword evidence="3" id="KW-1185">Reference proteome</keyword>
<dbReference type="RefSeq" id="WP_194930292.1">
    <property type="nucleotide sequence ID" value="NZ_JADLZT010000003.1"/>
</dbReference>
<gene>
    <name evidence="2" type="ORF">IU514_06650</name>
</gene>
<evidence type="ECO:0000313" key="2">
    <source>
        <dbReference type="EMBL" id="MBF6023702.1"/>
    </source>
</evidence>
<feature type="signal peptide" evidence="1">
    <location>
        <begin position="1"/>
        <end position="20"/>
    </location>
</feature>
<reference evidence="2 3" key="1">
    <citation type="submission" date="2020-11" db="EMBL/GenBank/DDBJ databases">
        <title>Draft Genome Sequence and Secondary Metabolite Biosynthetic Potential of the Lysobacter niastensis Type strain DSM 18481.</title>
        <authorList>
            <person name="Turrini P."/>
            <person name="Artuso I."/>
            <person name="Tescari M."/>
            <person name="Lugli G.A."/>
            <person name="Frangipani E."/>
            <person name="Ventura M."/>
            <person name="Visca P."/>
        </authorList>
    </citation>
    <scope>NUCLEOTIDE SEQUENCE [LARGE SCALE GENOMIC DNA]</scope>
    <source>
        <strain evidence="2 3">DSM 18481</strain>
    </source>
</reference>
<feature type="chain" id="PRO_5046857123" evidence="1">
    <location>
        <begin position="21"/>
        <end position="161"/>
    </location>
</feature>
<sequence>MKLMTLMAAAALLAATHAISTRVFREEEDAALAQVATRIHDLPAVRVYAEPEVKREEQPDPLQVALRVHDMPRVRVYAQAEDLGLYRPVASRGKLAVPRGSQRRGIRPIESEQQESAQQRVSLNCTLASLDASLVPDCAGGSDGREGYAVLSRGRLAGGRD</sequence>
<evidence type="ECO:0000256" key="1">
    <source>
        <dbReference type="SAM" id="SignalP"/>
    </source>
</evidence>
<dbReference type="Proteomes" id="UP001429984">
    <property type="component" value="Unassembled WGS sequence"/>
</dbReference>
<evidence type="ECO:0000313" key="3">
    <source>
        <dbReference type="Proteomes" id="UP001429984"/>
    </source>
</evidence>
<protein>
    <submittedName>
        <fullName evidence="2">Uncharacterized protein</fullName>
    </submittedName>
</protein>
<organism evidence="2 3">
    <name type="scientific">Lysobacter niastensis</name>
    <dbReference type="NCBI Taxonomy" id="380629"/>
    <lineage>
        <taxon>Bacteria</taxon>
        <taxon>Pseudomonadati</taxon>
        <taxon>Pseudomonadota</taxon>
        <taxon>Gammaproteobacteria</taxon>
        <taxon>Lysobacterales</taxon>
        <taxon>Lysobacteraceae</taxon>
        <taxon>Lysobacter</taxon>
    </lineage>
</organism>
<accession>A0ABS0B548</accession>
<name>A0ABS0B548_9GAMM</name>